<feature type="region of interest" description="Disordered" evidence="1">
    <location>
        <begin position="120"/>
        <end position="221"/>
    </location>
</feature>
<sequence>MDAHPRASSRPRVSDGPRPHRGADQHRSSDDLRSGGRGCVGGRRARERRVGLANRERPRTTPFVPPQHPWGGERCGRGCRHRSRVRPRARRRHRWVQLPSGPVRIGRLSSAQRLPFLAVPSSSRSIPPTPPRLPAWRSARPGSSRTRLRRSGSATDVAARWSSSIPVGSLSNTERGSDSYPRKRCSAHGAENGDGRQTADQPAFAASSASHSPRCSSPSIR</sequence>
<proteinExistence type="predicted"/>
<reference evidence="2 3" key="1">
    <citation type="submission" date="2014-07" db="EMBL/GenBank/DDBJ databases">
        <authorList>
            <person name="Zhang J.E."/>
            <person name="Yang H."/>
            <person name="Guo J."/>
            <person name="Deng Z."/>
            <person name="Luo H."/>
            <person name="Luo M."/>
            <person name="Zhao B."/>
        </authorList>
    </citation>
    <scope>NUCLEOTIDE SEQUENCE [LARGE SCALE GENOMIC DNA]</scope>
    <source>
        <strain evidence="2 3">1CP</strain>
    </source>
</reference>
<feature type="compositionally biased region" description="Basic and acidic residues" evidence="1">
    <location>
        <begin position="48"/>
        <end position="59"/>
    </location>
</feature>
<feature type="compositionally biased region" description="Polar residues" evidence="1">
    <location>
        <begin position="161"/>
        <end position="174"/>
    </location>
</feature>
<dbReference type="EMBL" id="CP009111">
    <property type="protein sequence ID" value="ANS31066.1"/>
    <property type="molecule type" value="Genomic_DNA"/>
</dbReference>
<feature type="compositionally biased region" description="Basic and acidic residues" evidence="1">
    <location>
        <begin position="12"/>
        <end position="34"/>
    </location>
</feature>
<evidence type="ECO:0000256" key="1">
    <source>
        <dbReference type="SAM" id="MobiDB-lite"/>
    </source>
</evidence>
<name>A0A1B1KEN9_RHOOP</name>
<evidence type="ECO:0000313" key="2">
    <source>
        <dbReference type="EMBL" id="ANS31066.1"/>
    </source>
</evidence>
<organism evidence="2 3">
    <name type="scientific">Rhodococcus opacus</name>
    <name type="common">Nocardia opaca</name>
    <dbReference type="NCBI Taxonomy" id="37919"/>
    <lineage>
        <taxon>Bacteria</taxon>
        <taxon>Bacillati</taxon>
        <taxon>Actinomycetota</taxon>
        <taxon>Actinomycetes</taxon>
        <taxon>Mycobacteriales</taxon>
        <taxon>Nocardiaceae</taxon>
        <taxon>Rhodococcus</taxon>
    </lineage>
</organism>
<dbReference type="AlphaFoldDB" id="A0A1B1KEN9"/>
<protein>
    <submittedName>
        <fullName evidence="2">Uncharacterized protein</fullName>
    </submittedName>
</protein>
<feature type="compositionally biased region" description="Low complexity" evidence="1">
    <location>
        <begin position="203"/>
        <end position="221"/>
    </location>
</feature>
<feature type="region of interest" description="Disordered" evidence="1">
    <location>
        <begin position="1"/>
        <end position="69"/>
    </location>
</feature>
<accession>A0A1B1KEN9</accession>
<gene>
    <name evidence="2" type="ORF">R1CP_32210</name>
</gene>
<evidence type="ECO:0000313" key="3">
    <source>
        <dbReference type="Proteomes" id="UP000186108"/>
    </source>
</evidence>
<dbReference type="Proteomes" id="UP000186108">
    <property type="component" value="Chromosome"/>
</dbReference>
<feature type="compositionally biased region" description="Low complexity" evidence="1">
    <location>
        <begin position="139"/>
        <end position="155"/>
    </location>
</feature>